<evidence type="ECO:0000256" key="9">
    <source>
        <dbReference type="ARBA" id="ARBA00025378"/>
    </source>
</evidence>
<dbReference type="GO" id="GO:0008033">
    <property type="term" value="P:tRNA processing"/>
    <property type="evidence" value="ECO:0007669"/>
    <property type="project" value="UniProtKB-KW"/>
</dbReference>
<evidence type="ECO:0000313" key="14">
    <source>
        <dbReference type="EMBL" id="CAD5118323.1"/>
    </source>
</evidence>
<evidence type="ECO:0000256" key="4">
    <source>
        <dbReference type="ARBA" id="ARBA00016536"/>
    </source>
</evidence>
<dbReference type="OrthoDB" id="263283at2759"/>
<dbReference type="GO" id="GO:0008168">
    <property type="term" value="F:methyltransferase activity"/>
    <property type="evidence" value="ECO:0007669"/>
    <property type="project" value="UniProtKB-KW"/>
</dbReference>
<organism evidence="14 15">
    <name type="scientific">Dimorphilus gyrociliatus</name>
    <dbReference type="NCBI Taxonomy" id="2664684"/>
    <lineage>
        <taxon>Eukaryota</taxon>
        <taxon>Metazoa</taxon>
        <taxon>Spiralia</taxon>
        <taxon>Lophotrochozoa</taxon>
        <taxon>Annelida</taxon>
        <taxon>Polychaeta</taxon>
        <taxon>Polychaeta incertae sedis</taxon>
        <taxon>Dinophilidae</taxon>
        <taxon>Dimorphilus</taxon>
    </lineage>
</organism>
<evidence type="ECO:0000256" key="8">
    <source>
        <dbReference type="ARBA" id="ARBA00022694"/>
    </source>
</evidence>
<dbReference type="PANTHER" id="PTHR48418">
    <property type="entry name" value="TRNA WYBUTOSINE-SYNTHESIZING PROTEIN 3"/>
    <property type="match status" value="1"/>
</dbReference>
<evidence type="ECO:0000256" key="1">
    <source>
        <dbReference type="ARBA" id="ARBA00004797"/>
    </source>
</evidence>
<comment type="pathway">
    <text evidence="1">tRNA modification; wybutosine-tRNA(Phe) biosynthesis.</text>
</comment>
<accession>A0A7I8VPV9</accession>
<evidence type="ECO:0000256" key="12">
    <source>
        <dbReference type="SAM" id="MobiDB-lite"/>
    </source>
</evidence>
<evidence type="ECO:0000256" key="5">
    <source>
        <dbReference type="ARBA" id="ARBA00022603"/>
    </source>
</evidence>
<dbReference type="SUPFAM" id="SSF111278">
    <property type="entry name" value="SSo0622-like"/>
    <property type="match status" value="1"/>
</dbReference>
<feature type="region of interest" description="Disordered" evidence="12">
    <location>
        <begin position="204"/>
        <end position="228"/>
    </location>
</feature>
<dbReference type="InterPro" id="IPR036602">
    <property type="entry name" value="tRNA_yW-synthesising-like_sf"/>
</dbReference>
<keyword evidence="15" id="KW-1185">Reference proteome</keyword>
<dbReference type="GO" id="GO:0032259">
    <property type="term" value="P:methylation"/>
    <property type="evidence" value="ECO:0007669"/>
    <property type="project" value="UniProtKB-KW"/>
</dbReference>
<feature type="compositionally biased region" description="Low complexity" evidence="12">
    <location>
        <begin position="217"/>
        <end position="227"/>
    </location>
</feature>
<protein>
    <recommendedName>
        <fullName evidence="4">tRNA wybutosine-synthesizing protein 3 homolog</fullName>
        <ecNumber evidence="3">2.1.1.282</ecNumber>
    </recommendedName>
    <alternativeName>
        <fullName evidence="10">tRNA(Phe) 7-((3-amino-3-carboxypropyl)-4-demethylwyosine(37)-N(4))-methyltransferase</fullName>
    </alternativeName>
</protein>
<comment type="function">
    <text evidence="9">Probable S-adenosyl-L-methionine-dependent methyltransferase that acts as a component of the wybutosine biosynthesis pathway. Wybutosine is a hyper modified guanosine with a tricyclic base found at the 3'-position adjacent to the anticodon of eukaryotic phenylalanine tRNA.</text>
</comment>
<comment type="similarity">
    <text evidence="2">Belongs to the TYW3 family.</text>
</comment>
<name>A0A7I8VPV9_9ANNE</name>
<comment type="caution">
    <text evidence="14">The sequence shown here is derived from an EMBL/GenBank/DDBJ whole genome shotgun (WGS) entry which is preliminary data.</text>
</comment>
<evidence type="ECO:0000256" key="10">
    <source>
        <dbReference type="ARBA" id="ARBA00030554"/>
    </source>
</evidence>
<evidence type="ECO:0000256" key="3">
    <source>
        <dbReference type="ARBA" id="ARBA00012750"/>
    </source>
</evidence>
<evidence type="ECO:0000256" key="2">
    <source>
        <dbReference type="ARBA" id="ARBA00008569"/>
    </source>
</evidence>
<dbReference type="EC" id="2.1.1.282" evidence="3"/>
<evidence type="ECO:0000256" key="7">
    <source>
        <dbReference type="ARBA" id="ARBA00022691"/>
    </source>
</evidence>
<keyword evidence="7" id="KW-0949">S-adenosyl-L-methionine</keyword>
<dbReference type="PANTHER" id="PTHR48418:SF1">
    <property type="entry name" value="TRNA WYBUTOSINE-SYNTHESIZING PROTEIN 3"/>
    <property type="match status" value="1"/>
</dbReference>
<keyword evidence="6" id="KW-0808">Transferase</keyword>
<dbReference type="InterPro" id="IPR003827">
    <property type="entry name" value="tRNA_yW-synthesising"/>
</dbReference>
<comment type="catalytic activity">
    <reaction evidence="11">
        <text>4-demethyl-7-[(3S)-3-amino-3-carboxypropyl]wyosine(37) in tRNA(Phe) + S-adenosyl-L-methionine = 7-[(3S)-3-amino-3-carboxypropyl]wyosine(37) in tRNA(Phe) + S-adenosyl-L-homocysteine + H(+)</text>
        <dbReference type="Rhea" id="RHEA:36635"/>
        <dbReference type="Rhea" id="RHEA-COMP:10378"/>
        <dbReference type="Rhea" id="RHEA-COMP:10379"/>
        <dbReference type="ChEBI" id="CHEBI:15378"/>
        <dbReference type="ChEBI" id="CHEBI:57856"/>
        <dbReference type="ChEBI" id="CHEBI:59789"/>
        <dbReference type="ChEBI" id="CHEBI:73543"/>
        <dbReference type="ChEBI" id="CHEBI:73550"/>
        <dbReference type="EC" id="2.1.1.282"/>
    </reaction>
</comment>
<gene>
    <name evidence="14" type="ORF">DGYR_LOCUS6716</name>
</gene>
<dbReference type="Pfam" id="PF02676">
    <property type="entry name" value="TYW3"/>
    <property type="match status" value="1"/>
</dbReference>
<proteinExistence type="inferred from homology"/>
<reference evidence="14 15" key="1">
    <citation type="submission" date="2020-08" db="EMBL/GenBank/DDBJ databases">
        <authorList>
            <person name="Hejnol A."/>
        </authorList>
    </citation>
    <scope>NUCLEOTIDE SEQUENCE [LARGE SCALE GENOMIC DNA]</scope>
</reference>
<sequence length="246" mass="28083">MKSQRNFAQQKKTALSDVDLSRKGNIDQYILELLQIVNDSEDLFSTSSCSGRITLFEEISGKKKGCSWLHISHEKVQFEDIENALKESVGNSYIKFEPFVAHIQCIDLDHARRLLSAANAAGYRNSGLTIGKKDRILLAIRSTHTLQVPLSLDGKLIVSNDYIKHVIRLVNEKMDENMNSIDRLTGLIREAINEFNMAKSEINKDTKRKRRQKINNEKSNSYKENNIVDNQDFSEELVADFFTSDP</sequence>
<dbReference type="UniPathway" id="UPA00375"/>
<keyword evidence="8" id="KW-0819">tRNA processing</keyword>
<evidence type="ECO:0000259" key="13">
    <source>
        <dbReference type="Pfam" id="PF02676"/>
    </source>
</evidence>
<evidence type="ECO:0000256" key="11">
    <source>
        <dbReference type="ARBA" id="ARBA00049202"/>
    </source>
</evidence>
<evidence type="ECO:0000313" key="15">
    <source>
        <dbReference type="Proteomes" id="UP000549394"/>
    </source>
</evidence>
<dbReference type="Gene3D" id="3.30.1960.10">
    <property type="entry name" value="tRNA wybutosine-synthesizing-like"/>
    <property type="match status" value="1"/>
</dbReference>
<keyword evidence="5" id="KW-0489">Methyltransferase</keyword>
<evidence type="ECO:0000256" key="6">
    <source>
        <dbReference type="ARBA" id="ARBA00022679"/>
    </source>
</evidence>
<feature type="domain" description="tRNA wybutosine-synthesizing protein" evidence="13">
    <location>
        <begin position="10"/>
        <end position="188"/>
    </location>
</feature>
<dbReference type="Proteomes" id="UP000549394">
    <property type="component" value="Unassembled WGS sequence"/>
</dbReference>
<dbReference type="EMBL" id="CAJFCJ010000008">
    <property type="protein sequence ID" value="CAD5118323.1"/>
    <property type="molecule type" value="Genomic_DNA"/>
</dbReference>
<dbReference type="AlphaFoldDB" id="A0A7I8VPV9"/>